<gene>
    <name evidence="12" type="ORF">RJ40_02215</name>
</gene>
<proteinExistence type="predicted"/>
<name>A0A8A3S428_9EURY</name>
<reference evidence="12" key="2">
    <citation type="submission" date="2019-02" db="EMBL/GenBank/DDBJ databases">
        <authorList>
            <person name="Chen S.-C."/>
            <person name="Chien H.-H."/>
            <person name="Lai M.-C."/>
        </authorList>
    </citation>
    <scope>NUCLEOTIDE SEQUENCE</scope>
    <source>
        <strain evidence="12">N2F9704</strain>
    </source>
</reference>
<feature type="transmembrane region" description="Helical" evidence="11">
    <location>
        <begin position="44"/>
        <end position="67"/>
    </location>
</feature>
<feature type="transmembrane region" description="Helical" evidence="11">
    <location>
        <begin position="276"/>
        <end position="301"/>
    </location>
</feature>
<feature type="transmembrane region" description="Helical" evidence="11">
    <location>
        <begin position="385"/>
        <end position="404"/>
    </location>
</feature>
<dbReference type="InterPro" id="IPR050222">
    <property type="entry name" value="MATE_MdtK"/>
</dbReference>
<dbReference type="KEGG" id="maqe:RJ40_02215"/>
<dbReference type="GO" id="GO:0006811">
    <property type="term" value="P:monoatomic ion transport"/>
    <property type="evidence" value="ECO:0007669"/>
    <property type="project" value="UniProtKB-KW"/>
</dbReference>
<evidence type="ECO:0000256" key="5">
    <source>
        <dbReference type="ARBA" id="ARBA00022692"/>
    </source>
</evidence>
<dbReference type="PIRSF" id="PIRSF006603">
    <property type="entry name" value="DinF"/>
    <property type="match status" value="1"/>
</dbReference>
<sequence length="471" mass="49651">MALLKGDPRTAIRRLSGPLIVSMLLLSAFNIVDAIWVAGLGEEALAAVGLAFPLYMIMVGCGEGLGAGVGTAIARRIGRSDRVGAEGVAAQGMILAALLAVVFTISMLLFSDTIFGLFGEGEAATLAATYGTIIFGASTIVFFSELAYGVLKGEGDTKRVMKVIVAAEVINFVLDPVLIYGAGMGVAGAAWATVISLVVEFLVMVFWFVVRKDTYVPLRVRRTPVRWPVVSEIVRVSIPNTLGCFLVSGVVIVINAILTSIAGDTAIAVYTSGWRVVTFALVPLFALSSAVMMVAGAAIGARLYQRLEEVFRYAVRLGVGIGVLMSVVVYLFAPQITLIFTYSEACSGIAPEIVVFLRTVCLFFPAVPLGVMAGAFFMASGRGTASLIVTSLGVGMVGCLAYLFGNVMGLGIDGVWWGIVVGEVLGNAVGFLWMRHDLGTLVVRSEEREYAAAAGRSSATRTRAPARQSDL</sequence>
<evidence type="ECO:0000256" key="6">
    <source>
        <dbReference type="ARBA" id="ARBA00022989"/>
    </source>
</evidence>
<comment type="subcellular location">
    <subcellularLocation>
        <location evidence="1">Cell membrane</location>
        <topology evidence="1">Multi-pass membrane protein</topology>
    </subcellularLocation>
</comment>
<dbReference type="Pfam" id="PF01554">
    <property type="entry name" value="MatE"/>
    <property type="match status" value="2"/>
</dbReference>
<dbReference type="GO" id="GO:0005886">
    <property type="term" value="C:plasma membrane"/>
    <property type="evidence" value="ECO:0007669"/>
    <property type="project" value="UniProtKB-SubCell"/>
</dbReference>
<keyword evidence="13" id="KW-1185">Reference proteome</keyword>
<dbReference type="PANTHER" id="PTHR43298">
    <property type="entry name" value="MULTIDRUG RESISTANCE PROTEIN NORM-RELATED"/>
    <property type="match status" value="1"/>
</dbReference>
<feature type="transmembrane region" description="Helical" evidence="11">
    <location>
        <begin position="88"/>
        <end position="110"/>
    </location>
</feature>
<dbReference type="GO" id="GO:0042910">
    <property type="term" value="F:xenobiotic transmembrane transporter activity"/>
    <property type="evidence" value="ECO:0007669"/>
    <property type="project" value="InterPro"/>
</dbReference>
<keyword evidence="3" id="KW-0050">Antiport</keyword>
<evidence type="ECO:0000256" key="4">
    <source>
        <dbReference type="ARBA" id="ARBA00022475"/>
    </source>
</evidence>
<protein>
    <recommendedName>
        <fullName evidence="9">Multidrug-efflux transporter</fullName>
    </recommendedName>
</protein>
<feature type="transmembrane region" description="Helical" evidence="11">
    <location>
        <begin position="189"/>
        <end position="210"/>
    </location>
</feature>
<dbReference type="RefSeq" id="WP_265581728.1">
    <property type="nucleotide sequence ID" value="NZ_CP036172.1"/>
</dbReference>
<evidence type="ECO:0000256" key="2">
    <source>
        <dbReference type="ARBA" id="ARBA00022448"/>
    </source>
</evidence>
<dbReference type="PANTHER" id="PTHR43298:SF2">
    <property type="entry name" value="FMN_FAD EXPORTER YEEO-RELATED"/>
    <property type="match status" value="1"/>
</dbReference>
<feature type="transmembrane region" description="Helical" evidence="11">
    <location>
        <begin position="313"/>
        <end position="333"/>
    </location>
</feature>
<evidence type="ECO:0000313" key="13">
    <source>
        <dbReference type="Proteomes" id="UP001042704"/>
    </source>
</evidence>
<dbReference type="Proteomes" id="UP001042704">
    <property type="component" value="Chromosome"/>
</dbReference>
<evidence type="ECO:0000256" key="7">
    <source>
        <dbReference type="ARBA" id="ARBA00023065"/>
    </source>
</evidence>
<evidence type="ECO:0000256" key="3">
    <source>
        <dbReference type="ARBA" id="ARBA00022449"/>
    </source>
</evidence>
<dbReference type="EMBL" id="CP036172">
    <property type="protein sequence ID" value="QSZ66396.1"/>
    <property type="molecule type" value="Genomic_DNA"/>
</dbReference>
<keyword evidence="7" id="KW-0406">Ion transport</keyword>
<evidence type="ECO:0000256" key="1">
    <source>
        <dbReference type="ARBA" id="ARBA00004651"/>
    </source>
</evidence>
<dbReference type="NCBIfam" id="TIGR00797">
    <property type="entry name" value="matE"/>
    <property type="match status" value="1"/>
</dbReference>
<dbReference type="CDD" id="cd13147">
    <property type="entry name" value="MATE_MJ0709_like"/>
    <property type="match status" value="1"/>
</dbReference>
<keyword evidence="5 11" id="KW-0812">Transmembrane</keyword>
<dbReference type="GeneID" id="76423136"/>
<dbReference type="InterPro" id="IPR048279">
    <property type="entry name" value="MdtK-like"/>
</dbReference>
<accession>A0A8A3S428</accession>
<evidence type="ECO:0000256" key="10">
    <source>
        <dbReference type="SAM" id="MobiDB-lite"/>
    </source>
</evidence>
<organism evidence="12 13">
    <name type="scientific">Methanofollis aquaemaris</name>
    <dbReference type="NCBI Taxonomy" id="126734"/>
    <lineage>
        <taxon>Archaea</taxon>
        <taxon>Methanobacteriati</taxon>
        <taxon>Methanobacteriota</taxon>
        <taxon>Stenosarchaea group</taxon>
        <taxon>Methanomicrobia</taxon>
        <taxon>Methanomicrobiales</taxon>
        <taxon>Methanomicrobiaceae</taxon>
        <taxon>Methanofollis</taxon>
    </lineage>
</organism>
<keyword evidence="8 11" id="KW-0472">Membrane</keyword>
<evidence type="ECO:0000256" key="9">
    <source>
        <dbReference type="ARBA" id="ARBA00031636"/>
    </source>
</evidence>
<evidence type="ECO:0000313" key="12">
    <source>
        <dbReference type="EMBL" id="QSZ66396.1"/>
    </source>
</evidence>
<keyword evidence="6 11" id="KW-1133">Transmembrane helix</keyword>
<feature type="transmembrane region" description="Helical" evidence="11">
    <location>
        <begin position="245"/>
        <end position="270"/>
    </location>
</feature>
<evidence type="ECO:0000256" key="11">
    <source>
        <dbReference type="SAM" id="Phobius"/>
    </source>
</evidence>
<feature type="transmembrane region" description="Helical" evidence="11">
    <location>
        <begin position="416"/>
        <end position="434"/>
    </location>
</feature>
<feature type="region of interest" description="Disordered" evidence="10">
    <location>
        <begin position="452"/>
        <end position="471"/>
    </location>
</feature>
<reference evidence="12" key="1">
    <citation type="journal article" date="2001" name="Int. J. Syst. Evol. Microbiol.">
        <title>Methanofollis aquaemaris sp. nov., a methanogen isolated from an aquaculture fish pond.</title>
        <authorList>
            <person name="Lai M.C."/>
            <person name="Chen S.C."/>
        </authorList>
    </citation>
    <scope>NUCLEOTIDE SEQUENCE</scope>
    <source>
        <strain evidence="12">N2F9704</strain>
    </source>
</reference>
<keyword evidence="4" id="KW-1003">Cell membrane</keyword>
<dbReference type="GO" id="GO:0015297">
    <property type="term" value="F:antiporter activity"/>
    <property type="evidence" value="ECO:0007669"/>
    <property type="project" value="UniProtKB-KW"/>
</dbReference>
<dbReference type="InterPro" id="IPR002528">
    <property type="entry name" value="MATE_fam"/>
</dbReference>
<dbReference type="AlphaFoldDB" id="A0A8A3S428"/>
<feature type="transmembrane region" description="Helical" evidence="11">
    <location>
        <begin position="130"/>
        <end position="151"/>
    </location>
</feature>
<feature type="transmembrane region" description="Helical" evidence="11">
    <location>
        <begin position="20"/>
        <end position="38"/>
    </location>
</feature>
<feature type="transmembrane region" description="Helical" evidence="11">
    <location>
        <begin position="353"/>
        <end position="378"/>
    </location>
</feature>
<keyword evidence="2" id="KW-0813">Transport</keyword>
<evidence type="ECO:0000256" key="8">
    <source>
        <dbReference type="ARBA" id="ARBA00023136"/>
    </source>
</evidence>
<feature type="transmembrane region" description="Helical" evidence="11">
    <location>
        <begin position="163"/>
        <end position="183"/>
    </location>
</feature>